<dbReference type="Gene3D" id="3.30.565.40">
    <property type="entry name" value="Fervidobacterium nodosum Rt17-B1 like"/>
    <property type="match status" value="1"/>
</dbReference>
<organism evidence="4 5">
    <name type="scientific">Metabacillus fastidiosus</name>
    <dbReference type="NCBI Taxonomy" id="1458"/>
    <lineage>
        <taxon>Bacteria</taxon>
        <taxon>Bacillati</taxon>
        <taxon>Bacillota</taxon>
        <taxon>Bacilli</taxon>
        <taxon>Bacillales</taxon>
        <taxon>Bacillaceae</taxon>
        <taxon>Metabacillus</taxon>
    </lineage>
</organism>
<feature type="domain" description="DUF4179" evidence="3">
    <location>
        <begin position="33"/>
        <end position="91"/>
    </location>
</feature>
<dbReference type="EMBL" id="JARTFS010000008">
    <property type="protein sequence ID" value="MED4401953.1"/>
    <property type="molecule type" value="Genomic_DNA"/>
</dbReference>
<protein>
    <submittedName>
        <fullName evidence="4">DUF3298 domain-containing protein</fullName>
    </submittedName>
</protein>
<evidence type="ECO:0000256" key="1">
    <source>
        <dbReference type="SAM" id="Phobius"/>
    </source>
</evidence>
<dbReference type="InterPro" id="IPR037126">
    <property type="entry name" value="PdaC/RsiV-like_sf"/>
</dbReference>
<gene>
    <name evidence="4" type="ORF">P9271_11555</name>
</gene>
<dbReference type="RefSeq" id="WP_328015267.1">
    <property type="nucleotide sequence ID" value="NZ_JARTFS010000008.1"/>
</dbReference>
<keyword evidence="1" id="KW-0812">Transmembrane</keyword>
<feature type="transmembrane region" description="Helical" evidence="1">
    <location>
        <begin position="40"/>
        <end position="58"/>
    </location>
</feature>
<feature type="domain" description="DUF3298" evidence="2">
    <location>
        <begin position="193"/>
        <end position="278"/>
    </location>
</feature>
<keyword evidence="1" id="KW-0472">Membrane</keyword>
<evidence type="ECO:0000313" key="4">
    <source>
        <dbReference type="EMBL" id="MED4401953.1"/>
    </source>
</evidence>
<accession>A0ABU6NZ28</accession>
<reference evidence="4 5" key="1">
    <citation type="submission" date="2023-03" db="EMBL/GenBank/DDBJ databases">
        <title>Bacillus Genome Sequencing.</title>
        <authorList>
            <person name="Dunlap C."/>
        </authorList>
    </citation>
    <scope>NUCLEOTIDE SEQUENCE [LARGE SCALE GENOMIC DNA]</scope>
    <source>
        <strain evidence="4 5">NRS-1717</strain>
    </source>
</reference>
<keyword evidence="1" id="KW-1133">Transmembrane helix</keyword>
<dbReference type="Proteomes" id="UP001342826">
    <property type="component" value="Unassembled WGS sequence"/>
</dbReference>
<dbReference type="Pfam" id="PF11738">
    <property type="entry name" value="DUF3298"/>
    <property type="match status" value="1"/>
</dbReference>
<keyword evidence="5" id="KW-1185">Reference proteome</keyword>
<evidence type="ECO:0000259" key="3">
    <source>
        <dbReference type="Pfam" id="PF13786"/>
    </source>
</evidence>
<evidence type="ECO:0000259" key="2">
    <source>
        <dbReference type="Pfam" id="PF11738"/>
    </source>
</evidence>
<dbReference type="Pfam" id="PF13786">
    <property type="entry name" value="DUF4179"/>
    <property type="match status" value="1"/>
</dbReference>
<evidence type="ECO:0000313" key="5">
    <source>
        <dbReference type="Proteomes" id="UP001342826"/>
    </source>
</evidence>
<sequence length="292" mass="33723">MDNKLDELKEEYMNIPIPKELDDIVNKALLTKKKKNAPKSWIIVIAAAVILFISSINANPSFAQTMEKIPIVGDLIKLLTFVEYKVEEENFHADIKVPEIKNLENKSLQSALNEKYLKENEQLYKSFMDEMDKIKEKNGGNIGVDSDYEVIEENEQILTIRRTVVKTAASAEQTVQYDTVDKKHEVLITLPSLFKNNDYVKVISENIQEQMRNQMKKDQNKIYWVEGTELEIMADEAFKTISKDQNFYINKNGKLVISFNEYDVAPGYMGVVEFEIPTKVMEDQLVSNEYVK</sequence>
<comment type="caution">
    <text evidence="4">The sequence shown here is derived from an EMBL/GenBank/DDBJ whole genome shotgun (WGS) entry which is preliminary data.</text>
</comment>
<dbReference type="Gene3D" id="3.90.640.20">
    <property type="entry name" value="Heat-shock cognate protein, ATPase"/>
    <property type="match status" value="1"/>
</dbReference>
<dbReference type="InterPro" id="IPR025436">
    <property type="entry name" value="DUF4179"/>
</dbReference>
<proteinExistence type="predicted"/>
<dbReference type="InterPro" id="IPR021729">
    <property type="entry name" value="DUF3298"/>
</dbReference>
<name>A0ABU6NZ28_9BACI</name>